<comment type="caution">
    <text evidence="2">The sequence shown here is derived from an EMBL/GenBank/DDBJ whole genome shotgun (WGS) entry which is preliminary data.</text>
</comment>
<name>A0A9D4JZF5_DREPO</name>
<dbReference type="AlphaFoldDB" id="A0A9D4JZF5"/>
<feature type="region of interest" description="Disordered" evidence="1">
    <location>
        <begin position="35"/>
        <end position="54"/>
    </location>
</feature>
<evidence type="ECO:0000256" key="1">
    <source>
        <dbReference type="SAM" id="MobiDB-lite"/>
    </source>
</evidence>
<evidence type="ECO:0000313" key="3">
    <source>
        <dbReference type="Proteomes" id="UP000828390"/>
    </source>
</evidence>
<dbReference type="EMBL" id="JAIWYP010000004">
    <property type="protein sequence ID" value="KAH3830480.1"/>
    <property type="molecule type" value="Genomic_DNA"/>
</dbReference>
<sequence>MFTLKVRLLIKTASASQKTILSGIKFLGEVTKSLKAEESSEKTQNLEEPRQNGGGIAQMLGVASIAEENDLPCTMTSGDIASMDTTFSRDTDLQEYPTDGVKLSLWLQWTLPKCQLKMYLAGKQGILI</sequence>
<proteinExistence type="predicted"/>
<keyword evidence="3" id="KW-1185">Reference proteome</keyword>
<reference evidence="2" key="2">
    <citation type="submission" date="2020-11" db="EMBL/GenBank/DDBJ databases">
        <authorList>
            <person name="McCartney M.A."/>
            <person name="Auch B."/>
            <person name="Kono T."/>
            <person name="Mallez S."/>
            <person name="Becker A."/>
            <person name="Gohl D.M."/>
            <person name="Silverstein K.A.T."/>
            <person name="Koren S."/>
            <person name="Bechman K.B."/>
            <person name="Herman A."/>
            <person name="Abrahante J.E."/>
            <person name="Garbe J."/>
        </authorList>
    </citation>
    <scope>NUCLEOTIDE SEQUENCE</scope>
    <source>
        <strain evidence="2">Duluth1</strain>
        <tissue evidence="2">Whole animal</tissue>
    </source>
</reference>
<dbReference type="Proteomes" id="UP000828390">
    <property type="component" value="Unassembled WGS sequence"/>
</dbReference>
<reference evidence="2" key="1">
    <citation type="journal article" date="2019" name="bioRxiv">
        <title>The Genome of the Zebra Mussel, Dreissena polymorpha: A Resource for Invasive Species Research.</title>
        <authorList>
            <person name="McCartney M.A."/>
            <person name="Auch B."/>
            <person name="Kono T."/>
            <person name="Mallez S."/>
            <person name="Zhang Y."/>
            <person name="Obille A."/>
            <person name="Becker A."/>
            <person name="Abrahante J.E."/>
            <person name="Garbe J."/>
            <person name="Badalamenti J.P."/>
            <person name="Herman A."/>
            <person name="Mangelson H."/>
            <person name="Liachko I."/>
            <person name="Sullivan S."/>
            <person name="Sone E.D."/>
            <person name="Koren S."/>
            <person name="Silverstein K.A.T."/>
            <person name="Beckman K.B."/>
            <person name="Gohl D.M."/>
        </authorList>
    </citation>
    <scope>NUCLEOTIDE SEQUENCE</scope>
    <source>
        <strain evidence="2">Duluth1</strain>
        <tissue evidence="2">Whole animal</tissue>
    </source>
</reference>
<evidence type="ECO:0000313" key="2">
    <source>
        <dbReference type="EMBL" id="KAH3830480.1"/>
    </source>
</evidence>
<protein>
    <submittedName>
        <fullName evidence="2">Uncharacterized protein</fullName>
    </submittedName>
</protein>
<organism evidence="2 3">
    <name type="scientific">Dreissena polymorpha</name>
    <name type="common">Zebra mussel</name>
    <name type="synonym">Mytilus polymorpha</name>
    <dbReference type="NCBI Taxonomy" id="45954"/>
    <lineage>
        <taxon>Eukaryota</taxon>
        <taxon>Metazoa</taxon>
        <taxon>Spiralia</taxon>
        <taxon>Lophotrochozoa</taxon>
        <taxon>Mollusca</taxon>
        <taxon>Bivalvia</taxon>
        <taxon>Autobranchia</taxon>
        <taxon>Heteroconchia</taxon>
        <taxon>Euheterodonta</taxon>
        <taxon>Imparidentia</taxon>
        <taxon>Neoheterodontei</taxon>
        <taxon>Myida</taxon>
        <taxon>Dreissenoidea</taxon>
        <taxon>Dreissenidae</taxon>
        <taxon>Dreissena</taxon>
    </lineage>
</organism>
<accession>A0A9D4JZF5</accession>
<gene>
    <name evidence="2" type="ORF">DPMN_103724</name>
</gene>
<feature type="compositionally biased region" description="Basic and acidic residues" evidence="1">
    <location>
        <begin position="35"/>
        <end position="50"/>
    </location>
</feature>